<dbReference type="Proteomes" id="UP000607397">
    <property type="component" value="Unassembled WGS sequence"/>
</dbReference>
<evidence type="ECO:0000313" key="1">
    <source>
        <dbReference type="EMBL" id="NCJ06023.1"/>
    </source>
</evidence>
<evidence type="ECO:0000313" key="2">
    <source>
        <dbReference type="Proteomes" id="UP000607397"/>
    </source>
</evidence>
<dbReference type="RefSeq" id="WP_161824498.1">
    <property type="nucleotide sequence ID" value="NZ_WVIC01000008.1"/>
</dbReference>
<sequence>MDELRSALELATDDELQDLTEILFQRKFNPIDYLYSPDPAAVLSLSRHDWLDTLERRFRFLAADGLTVLKGQAEVLSYRQILFQVARHLKIRPSPSLSTTDLEAEIFLSLMQRTWKQLPRSEQEQIIEQVRQSLEKSHTAPLPLHCQPDSLRLLLEGGSALAVSALVSPWVLRQIAQQFALHFAAYQMARQASHLSSQVLLATARKGMVVNAARFGMARSAFVLLGSALWMGFLADLGWRTIASNYGRIIPIIFTLAQIRLTRAECLRFA</sequence>
<dbReference type="EMBL" id="WVIC01000008">
    <property type="protein sequence ID" value="NCJ06023.1"/>
    <property type="molecule type" value="Genomic_DNA"/>
</dbReference>
<accession>A0A8K1ZY42</accession>
<reference evidence="1" key="1">
    <citation type="submission" date="2019-12" db="EMBL/GenBank/DDBJ databases">
        <title>High-Quality draft genome sequences of three cyanobacteria isolated from the limestone walls of the Old Cathedral of Coimbra.</title>
        <authorList>
            <person name="Tiago I."/>
            <person name="Soares F."/>
            <person name="Portugal A."/>
        </authorList>
    </citation>
    <scope>NUCLEOTIDE SEQUENCE [LARGE SCALE GENOMIC DNA]</scope>
    <source>
        <strain evidence="1">C</strain>
    </source>
</reference>
<organism evidence="1 2">
    <name type="scientific">Petrachloros mirabilis ULC683</name>
    <dbReference type="NCBI Taxonomy" id="2781853"/>
    <lineage>
        <taxon>Bacteria</taxon>
        <taxon>Bacillati</taxon>
        <taxon>Cyanobacteriota</taxon>
        <taxon>Cyanophyceae</taxon>
        <taxon>Synechococcales</taxon>
        <taxon>Petrachlorosaceae</taxon>
        <taxon>Petrachloros</taxon>
        <taxon>Petrachloros mirabilis</taxon>
    </lineage>
</organism>
<proteinExistence type="predicted"/>
<dbReference type="AlphaFoldDB" id="A0A8K1ZY42"/>
<comment type="caution">
    <text evidence="1">The sequence shown here is derived from an EMBL/GenBank/DDBJ whole genome shotgun (WGS) entry which is preliminary data.</text>
</comment>
<name>A0A8K1ZY42_9CYAN</name>
<dbReference type="PANTHER" id="PTHR37203">
    <property type="match status" value="1"/>
</dbReference>
<gene>
    <name evidence="1" type="ORF">GS597_05745</name>
</gene>
<protein>
    <submittedName>
        <fullName evidence="1">Uncharacterized protein</fullName>
    </submittedName>
</protein>
<keyword evidence="2" id="KW-1185">Reference proteome</keyword>
<dbReference type="PANTHER" id="PTHR37203:SF3">
    <property type="entry name" value="SLR0975 PROTEIN"/>
    <property type="match status" value="1"/>
</dbReference>